<evidence type="ECO:0000256" key="2">
    <source>
        <dbReference type="ARBA" id="ARBA00007703"/>
    </source>
</evidence>
<accession>A0A0S2TC01</accession>
<comment type="function">
    <text evidence="1">Required for the efficient initiation of filament assembly.</text>
</comment>
<dbReference type="InterPro" id="IPR007809">
    <property type="entry name" value="FlgN-like"/>
</dbReference>
<evidence type="ECO:0000256" key="1">
    <source>
        <dbReference type="ARBA" id="ARBA00002397"/>
    </source>
</evidence>
<reference evidence="4" key="1">
    <citation type="submission" date="2015-10" db="EMBL/GenBank/DDBJ databases">
        <title>Description of Candidatus Tenderia electrophaga gen. nov, sp. nov., an Uncultivated Electroautotroph from a Biocathode Enrichment.</title>
        <authorList>
            <person name="Eddie B.J."/>
            <person name="Malanoski A.P."/>
            <person name="Wang Z."/>
            <person name="Hall R.J."/>
            <person name="Oh S.D."/>
            <person name="Heiner C."/>
            <person name="Lin B."/>
            <person name="Strycharz-Glaven S.M."/>
        </authorList>
    </citation>
    <scope>NUCLEOTIDE SEQUENCE [LARGE SCALE GENOMIC DNA]</scope>
    <source>
        <strain evidence="4">NRL1</strain>
    </source>
</reference>
<dbReference type="InterPro" id="IPR036679">
    <property type="entry name" value="FlgN-like_sf"/>
</dbReference>
<dbReference type="KEGG" id="tee:Tel_05405"/>
<organism evidence="4 5">
    <name type="scientific">Candidatus Tenderia electrophaga</name>
    <dbReference type="NCBI Taxonomy" id="1748243"/>
    <lineage>
        <taxon>Bacteria</taxon>
        <taxon>Pseudomonadati</taxon>
        <taxon>Pseudomonadota</taxon>
        <taxon>Gammaproteobacteria</taxon>
        <taxon>Candidatus Tenderiales</taxon>
        <taxon>Candidatus Tenderiaceae</taxon>
        <taxon>Candidatus Tenderia</taxon>
    </lineage>
</organism>
<comment type="similarity">
    <text evidence="2">Belongs to the FlgN family.</text>
</comment>
<keyword evidence="5" id="KW-1185">Reference proteome</keyword>
<gene>
    <name evidence="4" type="ORF">Tel_05405</name>
</gene>
<evidence type="ECO:0000313" key="4">
    <source>
        <dbReference type="EMBL" id="ALP52627.1"/>
    </source>
</evidence>
<dbReference type="Proteomes" id="UP000055136">
    <property type="component" value="Chromosome"/>
</dbReference>
<dbReference type="GO" id="GO:0044780">
    <property type="term" value="P:bacterial-type flagellum assembly"/>
    <property type="evidence" value="ECO:0007669"/>
    <property type="project" value="InterPro"/>
</dbReference>
<name>A0A0S2TC01_9GAMM</name>
<proteinExistence type="inferred from homology"/>
<dbReference type="AlphaFoldDB" id="A0A0S2TC01"/>
<dbReference type="STRING" id="1748243.Tel_05405"/>
<keyword evidence="3" id="KW-1005">Bacterial flagellum biogenesis</keyword>
<dbReference type="Gene3D" id="1.20.58.300">
    <property type="entry name" value="FlgN-like"/>
    <property type="match status" value="1"/>
</dbReference>
<dbReference type="Pfam" id="PF05130">
    <property type="entry name" value="FlgN"/>
    <property type="match status" value="1"/>
</dbReference>
<dbReference type="EMBL" id="CP013099">
    <property type="protein sequence ID" value="ALP52627.1"/>
    <property type="molecule type" value="Genomic_DNA"/>
</dbReference>
<evidence type="ECO:0000256" key="3">
    <source>
        <dbReference type="ARBA" id="ARBA00022795"/>
    </source>
</evidence>
<evidence type="ECO:0008006" key="6">
    <source>
        <dbReference type="Google" id="ProtNLM"/>
    </source>
</evidence>
<evidence type="ECO:0000313" key="5">
    <source>
        <dbReference type="Proteomes" id="UP000055136"/>
    </source>
</evidence>
<protein>
    <recommendedName>
        <fullName evidence="6">Flagellar biosynthesis protein FlgN</fullName>
    </recommendedName>
</protein>
<dbReference type="SUPFAM" id="SSF140566">
    <property type="entry name" value="FlgN-like"/>
    <property type="match status" value="1"/>
</dbReference>
<sequence>MISTSLVQHVEALLDQQLQMADELKQILADENAALIQREYEQLQHITQLKDQKSSTIEVLGEQLRQRLAAAGLSLSQQSLDTIEAGAPKETATRLHQLRQELETALQDCQGQNLVNGQIIAVNRQSAEAALAILRGQFAPGNLTYGAAGKPVSEQTSTPISKA</sequence>